<dbReference type="PANTHER" id="PTHR31111">
    <property type="entry name" value="BNAA05G37150D PROTEIN-RELATED"/>
    <property type="match status" value="1"/>
</dbReference>
<name>A0A396JRF0_MEDTR</name>
<dbReference type="AlphaFoldDB" id="A0A396JRF0"/>
<proteinExistence type="predicted"/>
<sequence length="335" mass="38514">MGDILPVKKLCQSNTPSLPVFIPNELIAEILSFLNVETILQLKCVCKSWKTLVSDPIFVKNHLKKSSQKPHLALICKGCNVATFPLPSLLKNPSITVSSDSFHPYCCWNVVGSCNGLLCVVYISKLITQDFVNQDYWFRFMNPSMRTTSKLLGWFRDNILLDHTKPCPRSGYFKFMFGYDDVKETYKVVAFRVKGHLGKEASLKSEVKVYSLGDNCWRNIHGFHLSGTINWLAICKYFRCNYLHKNITHVDQFVIVILDLSTETFKKLLLPQGFDEVPLIEPVLSVLMGCLCFSYDFRKTEFVLWQMKEYGVHENIYLFCILVFKASSCFSMKNL</sequence>
<dbReference type="InterPro" id="IPR013187">
    <property type="entry name" value="F-box-assoc_dom_typ3"/>
</dbReference>
<dbReference type="SUPFAM" id="SSF81383">
    <property type="entry name" value="F-box domain"/>
    <property type="match status" value="1"/>
</dbReference>
<dbReference type="InterPro" id="IPR036047">
    <property type="entry name" value="F-box-like_dom_sf"/>
</dbReference>
<evidence type="ECO:0000313" key="2">
    <source>
        <dbReference type="EMBL" id="RHN78788.1"/>
    </source>
</evidence>
<dbReference type="Proteomes" id="UP000265566">
    <property type="component" value="Chromosome 1"/>
</dbReference>
<dbReference type="PROSITE" id="PS50181">
    <property type="entry name" value="FBOX"/>
    <property type="match status" value="1"/>
</dbReference>
<organism evidence="2">
    <name type="scientific">Medicago truncatula</name>
    <name type="common">Barrel medic</name>
    <name type="synonym">Medicago tribuloides</name>
    <dbReference type="NCBI Taxonomy" id="3880"/>
    <lineage>
        <taxon>Eukaryota</taxon>
        <taxon>Viridiplantae</taxon>
        <taxon>Streptophyta</taxon>
        <taxon>Embryophyta</taxon>
        <taxon>Tracheophyta</taxon>
        <taxon>Spermatophyta</taxon>
        <taxon>Magnoliopsida</taxon>
        <taxon>eudicotyledons</taxon>
        <taxon>Gunneridae</taxon>
        <taxon>Pentapetalae</taxon>
        <taxon>rosids</taxon>
        <taxon>fabids</taxon>
        <taxon>Fabales</taxon>
        <taxon>Fabaceae</taxon>
        <taxon>Papilionoideae</taxon>
        <taxon>50 kb inversion clade</taxon>
        <taxon>NPAAA clade</taxon>
        <taxon>Hologalegina</taxon>
        <taxon>IRL clade</taxon>
        <taxon>Trifolieae</taxon>
        <taxon>Medicago</taxon>
    </lineage>
</organism>
<protein>
    <submittedName>
        <fullName evidence="2">Putative F-box domain-containing protein</fullName>
    </submittedName>
</protein>
<comment type="caution">
    <text evidence="2">The sequence shown here is derived from an EMBL/GenBank/DDBJ whole genome shotgun (WGS) entry which is preliminary data.</text>
</comment>
<reference evidence="2" key="1">
    <citation type="journal article" date="2018" name="Nat. Plants">
        <title>Whole-genome landscape of Medicago truncatula symbiotic genes.</title>
        <authorList>
            <person name="Pecrix Y."/>
            <person name="Gamas P."/>
            <person name="Carrere S."/>
        </authorList>
    </citation>
    <scope>NUCLEOTIDE SEQUENCE</scope>
    <source>
        <tissue evidence="2">Leaves</tissue>
    </source>
</reference>
<dbReference type="Pfam" id="PF08268">
    <property type="entry name" value="FBA_3"/>
    <property type="match status" value="1"/>
</dbReference>
<dbReference type="NCBIfam" id="TIGR01640">
    <property type="entry name" value="F_box_assoc_1"/>
    <property type="match status" value="1"/>
</dbReference>
<dbReference type="Pfam" id="PF00646">
    <property type="entry name" value="F-box"/>
    <property type="match status" value="1"/>
</dbReference>
<accession>A0A396JRF0</accession>
<evidence type="ECO:0000259" key="1">
    <source>
        <dbReference type="PROSITE" id="PS50181"/>
    </source>
</evidence>
<dbReference type="EMBL" id="PSQE01000001">
    <property type="protein sequence ID" value="RHN78788.1"/>
    <property type="molecule type" value="Genomic_DNA"/>
</dbReference>
<gene>
    <name evidence="2" type="ORF">MtrunA17_Chr1g0169751</name>
</gene>
<dbReference type="SMART" id="SM00256">
    <property type="entry name" value="FBOX"/>
    <property type="match status" value="1"/>
</dbReference>
<dbReference type="InterPro" id="IPR017451">
    <property type="entry name" value="F-box-assoc_interact_dom"/>
</dbReference>
<dbReference type="InterPro" id="IPR001810">
    <property type="entry name" value="F-box_dom"/>
</dbReference>
<dbReference type="Gene3D" id="1.20.1280.50">
    <property type="match status" value="1"/>
</dbReference>
<dbReference type="PANTHER" id="PTHR31111:SF138">
    <property type="entry name" value="F-BOX ASSOCIATED DOMAIN-CONTAINING PROTEIN"/>
    <property type="match status" value="1"/>
</dbReference>
<dbReference type="Gramene" id="rna2440">
    <property type="protein sequence ID" value="RHN78788.1"/>
    <property type="gene ID" value="gene2440"/>
</dbReference>
<feature type="domain" description="F-box" evidence="1">
    <location>
        <begin position="16"/>
        <end position="62"/>
    </location>
</feature>